<evidence type="ECO:0000313" key="8">
    <source>
        <dbReference type="Proteomes" id="UP000515823"/>
    </source>
</evidence>
<comment type="subunit">
    <text evidence="3">Homodimer.</text>
</comment>
<dbReference type="EC" id="1.1.1.262" evidence="7"/>
<dbReference type="Gene3D" id="3.40.718.10">
    <property type="entry name" value="Isopropylmalate Dehydrogenase"/>
    <property type="match status" value="1"/>
</dbReference>
<accession>A0A7G9G6S5</accession>
<evidence type="ECO:0000256" key="3">
    <source>
        <dbReference type="ARBA" id="ARBA00011738"/>
    </source>
</evidence>
<evidence type="ECO:0000256" key="5">
    <source>
        <dbReference type="ARBA" id="ARBA00023002"/>
    </source>
</evidence>
<comment type="similarity">
    <text evidence="2">Belongs to the PdxA family. PdxA2 subfamily.</text>
</comment>
<organism evidence="7 8">
    <name type="scientific">Qiania dongpingensis</name>
    <dbReference type="NCBI Taxonomy" id="2763669"/>
    <lineage>
        <taxon>Bacteria</taxon>
        <taxon>Bacillati</taxon>
        <taxon>Bacillota</taxon>
        <taxon>Clostridia</taxon>
        <taxon>Lachnospirales</taxon>
        <taxon>Lachnospiraceae</taxon>
        <taxon>Qiania</taxon>
    </lineage>
</organism>
<keyword evidence="8" id="KW-1185">Reference proteome</keyword>
<keyword evidence="4" id="KW-0479">Metal-binding</keyword>
<dbReference type="NCBIfam" id="TIGR00557">
    <property type="entry name" value="pdxA"/>
    <property type="match status" value="1"/>
</dbReference>
<dbReference type="GO" id="GO:0046872">
    <property type="term" value="F:metal ion binding"/>
    <property type="evidence" value="ECO:0007669"/>
    <property type="project" value="UniProtKB-KW"/>
</dbReference>
<name>A0A7G9G6S5_9FIRM</name>
<keyword evidence="6" id="KW-0520">NAD</keyword>
<evidence type="ECO:0000313" key="7">
    <source>
        <dbReference type="EMBL" id="QNM06507.1"/>
    </source>
</evidence>
<dbReference type="Pfam" id="PF04166">
    <property type="entry name" value="PdxA"/>
    <property type="match status" value="1"/>
</dbReference>
<dbReference type="Proteomes" id="UP000515823">
    <property type="component" value="Chromosome"/>
</dbReference>
<evidence type="ECO:0000256" key="1">
    <source>
        <dbReference type="ARBA" id="ARBA00001968"/>
    </source>
</evidence>
<dbReference type="PANTHER" id="PTHR30004:SF6">
    <property type="entry name" value="D-THREONATE 4-PHOSPHATE DEHYDROGENASE"/>
    <property type="match status" value="1"/>
</dbReference>
<dbReference type="GO" id="GO:0051287">
    <property type="term" value="F:NAD binding"/>
    <property type="evidence" value="ECO:0007669"/>
    <property type="project" value="InterPro"/>
</dbReference>
<dbReference type="InterPro" id="IPR005255">
    <property type="entry name" value="PdxA_fam"/>
</dbReference>
<proteinExistence type="inferred from homology"/>
<keyword evidence="5 7" id="KW-0560">Oxidoreductase</keyword>
<sequence length="347" mass="37756">MKHIITITMGDAAGIGPEIAVKALSDKKVYDSCIPVVIGDRIPLEEALGYTNSALKLREIKAPEEAAGEFGTIDFINLNLLKKGDWTYKTVCKSSGEASFQYVLKGIELAMEGRSHAVVTGPINKEAINLAGHHYSGHTEIFAEYTGTGTYGMLLTSKKLRVIHVTTHISMRDACDMIREHPEKVEHAIYLAKDAMEQLGIEQPRIAVAGLNAHSSENGLFGDEEEKSIIPAIEKCRKEGIRADGPVPPDTVFVKAMAGQYDVVVAMYHDQGHIPLKLSGFQMDYENNRYTAMSGVNSTIGLPIIRTSVDHGTAFGKAGEGRANEESLVEAIAVAVQMANKRFPLTE</sequence>
<evidence type="ECO:0000256" key="2">
    <source>
        <dbReference type="ARBA" id="ARBA00009464"/>
    </source>
</evidence>
<evidence type="ECO:0000256" key="4">
    <source>
        <dbReference type="ARBA" id="ARBA00022723"/>
    </source>
</evidence>
<gene>
    <name evidence="7" type="primary">pdxA</name>
    <name evidence="7" type="ORF">H9Q78_05080</name>
</gene>
<protein>
    <submittedName>
        <fullName evidence="7">4-hydroxythreonine-4-phosphate dehydrogenase PdxA</fullName>
        <ecNumber evidence="7">1.1.1.262</ecNumber>
    </submittedName>
</protein>
<dbReference type="GO" id="GO:0050570">
    <property type="term" value="F:4-hydroxythreonine-4-phosphate dehydrogenase activity"/>
    <property type="evidence" value="ECO:0007669"/>
    <property type="project" value="UniProtKB-EC"/>
</dbReference>
<dbReference type="EMBL" id="CP060634">
    <property type="protein sequence ID" value="QNM06507.1"/>
    <property type="molecule type" value="Genomic_DNA"/>
</dbReference>
<reference evidence="7 8" key="1">
    <citation type="submission" date="2020-08" db="EMBL/GenBank/DDBJ databases">
        <authorList>
            <person name="Liu C."/>
            <person name="Sun Q."/>
        </authorList>
    </citation>
    <scope>NUCLEOTIDE SEQUENCE [LARGE SCALE GENOMIC DNA]</scope>
    <source>
        <strain evidence="7 8">NSJ-38</strain>
    </source>
</reference>
<dbReference type="PANTHER" id="PTHR30004">
    <property type="entry name" value="4-HYDROXYTHREONINE-4-PHOSPHATE DEHYDROGENASE"/>
    <property type="match status" value="1"/>
</dbReference>
<dbReference type="KEGG" id="qdo:H9Q78_05080"/>
<dbReference type="SUPFAM" id="SSF53659">
    <property type="entry name" value="Isocitrate/Isopropylmalate dehydrogenase-like"/>
    <property type="match status" value="1"/>
</dbReference>
<comment type="cofactor">
    <cofactor evidence="1">
        <name>a divalent metal cation</name>
        <dbReference type="ChEBI" id="CHEBI:60240"/>
    </cofactor>
</comment>
<dbReference type="AlphaFoldDB" id="A0A7G9G6S5"/>
<evidence type="ECO:0000256" key="6">
    <source>
        <dbReference type="ARBA" id="ARBA00023027"/>
    </source>
</evidence>